<accession>A0A2P2P7W4</accession>
<proteinExistence type="predicted"/>
<reference evidence="1" key="1">
    <citation type="submission" date="2018-02" db="EMBL/GenBank/DDBJ databases">
        <title>Rhizophora mucronata_Transcriptome.</title>
        <authorList>
            <person name="Meera S.P."/>
            <person name="Sreeshan A."/>
            <person name="Augustine A."/>
        </authorList>
    </citation>
    <scope>NUCLEOTIDE SEQUENCE</scope>
    <source>
        <tissue evidence="1">Leaf</tissue>
    </source>
</reference>
<sequence>MELFQLQNRWLCIFINFFSL</sequence>
<dbReference type="EMBL" id="GGEC01070259">
    <property type="protein sequence ID" value="MBX50743.1"/>
    <property type="molecule type" value="Transcribed_RNA"/>
</dbReference>
<protein>
    <submittedName>
        <fullName evidence="1">Uncharacterized protein</fullName>
    </submittedName>
</protein>
<dbReference type="AlphaFoldDB" id="A0A2P2P7W4"/>
<organism evidence="1">
    <name type="scientific">Rhizophora mucronata</name>
    <name type="common">Asiatic mangrove</name>
    <dbReference type="NCBI Taxonomy" id="61149"/>
    <lineage>
        <taxon>Eukaryota</taxon>
        <taxon>Viridiplantae</taxon>
        <taxon>Streptophyta</taxon>
        <taxon>Embryophyta</taxon>
        <taxon>Tracheophyta</taxon>
        <taxon>Spermatophyta</taxon>
        <taxon>Magnoliopsida</taxon>
        <taxon>eudicotyledons</taxon>
        <taxon>Gunneridae</taxon>
        <taxon>Pentapetalae</taxon>
        <taxon>rosids</taxon>
        <taxon>fabids</taxon>
        <taxon>Malpighiales</taxon>
        <taxon>Rhizophoraceae</taxon>
        <taxon>Rhizophora</taxon>
    </lineage>
</organism>
<name>A0A2P2P7W4_RHIMU</name>
<evidence type="ECO:0000313" key="1">
    <source>
        <dbReference type="EMBL" id="MBX50743.1"/>
    </source>
</evidence>